<dbReference type="EMBL" id="CP002608">
    <property type="protein sequence ID" value="AEB41567.1"/>
    <property type="molecule type" value="Genomic_DNA"/>
</dbReference>
<proteinExistence type="predicted"/>
<dbReference type="KEGG" id="cpm:G5S_0599"/>
<keyword evidence="2" id="KW-1185">Reference proteome</keyword>
<dbReference type="InterPro" id="IPR013780">
    <property type="entry name" value="Glyco_hydro_b"/>
</dbReference>
<gene>
    <name evidence="1" type="ordered locus">G5S_0599</name>
</gene>
<name>A0AA34RD81_CHLPE</name>
<dbReference type="Proteomes" id="UP000008305">
    <property type="component" value="Chromosome"/>
</dbReference>
<organism evidence="1 2">
    <name type="scientific">Chlamydia pecorum (strain ATCC VR-628 / DSM 29919 / E58)</name>
    <name type="common">Chlamydophila pecorum</name>
    <dbReference type="NCBI Taxonomy" id="331635"/>
    <lineage>
        <taxon>Bacteria</taxon>
        <taxon>Pseudomonadati</taxon>
        <taxon>Chlamydiota</taxon>
        <taxon>Chlamydiia</taxon>
        <taxon>Chlamydiales</taxon>
        <taxon>Chlamydiaceae</taxon>
        <taxon>Chlamydia/Chlamydophila group</taxon>
        <taxon>Chlamydia</taxon>
    </lineage>
</organism>
<evidence type="ECO:0000313" key="1">
    <source>
        <dbReference type="EMBL" id="AEB41567.1"/>
    </source>
</evidence>
<protein>
    <submittedName>
        <fullName evidence="1">Uncharacterized protein</fullName>
    </submittedName>
</protein>
<evidence type="ECO:0000313" key="2">
    <source>
        <dbReference type="Proteomes" id="UP000008305"/>
    </source>
</evidence>
<accession>A0AA34RD81</accession>
<dbReference type="AlphaFoldDB" id="A0AA34RD81"/>
<dbReference type="Gene3D" id="2.60.40.1180">
    <property type="entry name" value="Golgi alpha-mannosidase II"/>
    <property type="match status" value="1"/>
</dbReference>
<reference evidence="1 2" key="1">
    <citation type="journal article" date="2011" name="J. Bacteriol.">
        <title>Genome sequence of the obligate intracellular animal pathogen Chlamydia pecorum E58.</title>
        <authorList>
            <person name="Mojica S."/>
            <person name="Huot Creasy H."/>
            <person name="Daugherty S."/>
            <person name="Read T.D."/>
            <person name="Kim T."/>
            <person name="Kaltenboeck B."/>
            <person name="Bavoil P."/>
            <person name="Myers G.S."/>
        </authorList>
    </citation>
    <scope>NUCLEOTIDE SEQUENCE [LARGE SCALE GENOMIC DNA]</scope>
    <source>
        <strain evidence="1 2">E58</strain>
    </source>
</reference>
<sequence length="330" mass="37313">MMISITQKFKPYTRVPGKHLPIPGSLLYAQVFPERWRVFSASHYLLFEGDMKIPGPLKNFAVFQDLHRGGLAVHSECYKYYLHPSGRCEVSPKGLPSASFGFPLLSLGVHKHADWQKIRQRQDLKEILPFWLRLGAMVPEGEEDASLYTLGAGKLLTQVQQSILSKEKTEIVSKLHSLFLSGYSECFLPRRFDAEHQGILTEVFQEDAEVPFALLRKSFSILMEIFVRIQDNFLEILPSLPPEFPCGRLVGVHLPQIGRLSFEWSKKTLRRVVLVASQSTSIVICAGTEGGTCRQREWQGKRLPGAKSLSLGESVEIKAGTTYLWDCFCK</sequence>